<name>A0ABC8JEQ2_ERUVS</name>
<evidence type="ECO:0000313" key="2">
    <source>
        <dbReference type="Proteomes" id="UP001642260"/>
    </source>
</evidence>
<reference evidence="1 2" key="1">
    <citation type="submission" date="2022-03" db="EMBL/GenBank/DDBJ databases">
        <authorList>
            <person name="Macdonald S."/>
            <person name="Ahmed S."/>
            <person name="Newling K."/>
        </authorList>
    </citation>
    <scope>NUCLEOTIDE SEQUENCE [LARGE SCALE GENOMIC DNA]</scope>
</reference>
<accession>A0ABC8JEQ2</accession>
<protein>
    <submittedName>
        <fullName evidence="1">Uncharacterized protein</fullName>
    </submittedName>
</protein>
<sequence>MITSRDVWEIQISKVIVHFDEDSGQPIGESRSLLGSWLGQLSNYLNLIPINYSDWRKVADAKMSNYVFEKNTNEIV</sequence>
<gene>
    <name evidence="1" type="ORF">ERUC_LOCUS7663</name>
</gene>
<comment type="caution">
    <text evidence="1">The sequence shown here is derived from an EMBL/GenBank/DDBJ whole genome shotgun (WGS) entry which is preliminary data.</text>
</comment>
<dbReference type="EMBL" id="CAKOAT010084821">
    <property type="protein sequence ID" value="CAH8316384.1"/>
    <property type="molecule type" value="Genomic_DNA"/>
</dbReference>
<proteinExistence type="predicted"/>
<keyword evidence="2" id="KW-1185">Reference proteome</keyword>
<dbReference type="AlphaFoldDB" id="A0ABC8JEQ2"/>
<dbReference type="Proteomes" id="UP001642260">
    <property type="component" value="Unassembled WGS sequence"/>
</dbReference>
<organism evidence="1 2">
    <name type="scientific">Eruca vesicaria subsp. sativa</name>
    <name type="common">Garden rocket</name>
    <name type="synonym">Eruca sativa</name>
    <dbReference type="NCBI Taxonomy" id="29727"/>
    <lineage>
        <taxon>Eukaryota</taxon>
        <taxon>Viridiplantae</taxon>
        <taxon>Streptophyta</taxon>
        <taxon>Embryophyta</taxon>
        <taxon>Tracheophyta</taxon>
        <taxon>Spermatophyta</taxon>
        <taxon>Magnoliopsida</taxon>
        <taxon>eudicotyledons</taxon>
        <taxon>Gunneridae</taxon>
        <taxon>Pentapetalae</taxon>
        <taxon>rosids</taxon>
        <taxon>malvids</taxon>
        <taxon>Brassicales</taxon>
        <taxon>Brassicaceae</taxon>
        <taxon>Brassiceae</taxon>
        <taxon>Eruca</taxon>
    </lineage>
</organism>
<evidence type="ECO:0000313" key="1">
    <source>
        <dbReference type="EMBL" id="CAH8316384.1"/>
    </source>
</evidence>